<organism evidence="2 3">
    <name type="scientific">Apiospora kogelbergensis</name>
    <dbReference type="NCBI Taxonomy" id="1337665"/>
    <lineage>
        <taxon>Eukaryota</taxon>
        <taxon>Fungi</taxon>
        <taxon>Dikarya</taxon>
        <taxon>Ascomycota</taxon>
        <taxon>Pezizomycotina</taxon>
        <taxon>Sordariomycetes</taxon>
        <taxon>Xylariomycetidae</taxon>
        <taxon>Amphisphaeriales</taxon>
        <taxon>Apiosporaceae</taxon>
        <taxon>Apiospora</taxon>
    </lineage>
</organism>
<accession>A0AAW0QIZ8</accession>
<evidence type="ECO:0000313" key="2">
    <source>
        <dbReference type="EMBL" id="KAK8097254.1"/>
    </source>
</evidence>
<reference evidence="2 3" key="1">
    <citation type="submission" date="2023-01" db="EMBL/GenBank/DDBJ databases">
        <title>Analysis of 21 Apiospora genomes using comparative genomics revels a genus with tremendous synthesis potential of carbohydrate active enzymes and secondary metabolites.</title>
        <authorList>
            <person name="Sorensen T."/>
        </authorList>
    </citation>
    <scope>NUCLEOTIDE SEQUENCE [LARGE SCALE GENOMIC DNA]</scope>
    <source>
        <strain evidence="2 3">CBS 117206</strain>
    </source>
</reference>
<comment type="caution">
    <text evidence="2">The sequence shown here is derived from an EMBL/GenBank/DDBJ whole genome shotgun (WGS) entry which is preliminary data.</text>
</comment>
<sequence length="243" mass="27412">MADLTPTLANRKRGRDADGPVSSDADDASAGPRKKKTQRVAAAPTYTAEDALKIFTVDDLRSLVESTLQDQATKAPMEEKLFAASNRIGDRIAAKILDDAEAENAKVRDMCAKKPNRRVAHFWPAELEPYLGQIKSQLLKGPFAEAPKLAWRTLILFLDLCVDEWETHDAAGYNDDDHDEVEDFHEIAENIMVDIWRARETASDREWFGHVGRRKELDDLRGSAEFARDSRYENIYEFLATGD</sequence>
<dbReference type="AlphaFoldDB" id="A0AAW0QIZ8"/>
<evidence type="ECO:0000313" key="3">
    <source>
        <dbReference type="Proteomes" id="UP001392437"/>
    </source>
</evidence>
<dbReference type="EMBL" id="JAQQWP010000010">
    <property type="protein sequence ID" value="KAK8097254.1"/>
    <property type="molecule type" value="Genomic_DNA"/>
</dbReference>
<proteinExistence type="predicted"/>
<feature type="region of interest" description="Disordered" evidence="1">
    <location>
        <begin position="1"/>
        <end position="42"/>
    </location>
</feature>
<gene>
    <name evidence="2" type="ORF">PG999_013198</name>
</gene>
<name>A0AAW0QIZ8_9PEZI</name>
<keyword evidence="3" id="KW-1185">Reference proteome</keyword>
<evidence type="ECO:0000256" key="1">
    <source>
        <dbReference type="SAM" id="MobiDB-lite"/>
    </source>
</evidence>
<dbReference type="Proteomes" id="UP001392437">
    <property type="component" value="Unassembled WGS sequence"/>
</dbReference>
<evidence type="ECO:0008006" key="4">
    <source>
        <dbReference type="Google" id="ProtNLM"/>
    </source>
</evidence>
<protein>
    <recommendedName>
        <fullName evidence="4">Tail assembly chaperone</fullName>
    </recommendedName>
</protein>